<evidence type="ECO:0000259" key="5">
    <source>
        <dbReference type="Pfam" id="PF13524"/>
    </source>
</evidence>
<keyword evidence="7" id="KW-1185">Reference proteome</keyword>
<dbReference type="EMBL" id="FOIT01000002">
    <property type="protein sequence ID" value="SEV94644.1"/>
    <property type="molecule type" value="Genomic_DNA"/>
</dbReference>
<dbReference type="Pfam" id="PF00535">
    <property type="entry name" value="Glycos_transf_2"/>
    <property type="match status" value="1"/>
</dbReference>
<evidence type="ECO:0000256" key="1">
    <source>
        <dbReference type="ARBA" id="ARBA00006739"/>
    </source>
</evidence>
<dbReference type="CDD" id="cd00761">
    <property type="entry name" value="Glyco_tranf_GTA_type"/>
    <property type="match status" value="1"/>
</dbReference>
<comment type="similarity">
    <text evidence="1">Belongs to the glycosyltransferase 2 family.</text>
</comment>
<evidence type="ECO:0000256" key="3">
    <source>
        <dbReference type="ARBA" id="ARBA00022679"/>
    </source>
</evidence>
<accession>A0A662Z600</accession>
<dbReference type="PANTHER" id="PTHR22916">
    <property type="entry name" value="GLYCOSYLTRANSFERASE"/>
    <property type="match status" value="1"/>
</dbReference>
<proteinExistence type="inferred from homology"/>
<dbReference type="RefSeq" id="WP_245705632.1">
    <property type="nucleotide sequence ID" value="NZ_FOIT01000002.1"/>
</dbReference>
<dbReference type="GO" id="GO:0016757">
    <property type="term" value="F:glycosyltransferase activity"/>
    <property type="evidence" value="ECO:0007669"/>
    <property type="project" value="UniProtKB-KW"/>
</dbReference>
<name>A0A662Z600_9STAP</name>
<feature type="domain" description="Spore protein YkvP/CgeB glycosyl transferase-like" evidence="5">
    <location>
        <begin position="305"/>
        <end position="409"/>
    </location>
</feature>
<keyword evidence="3 6" id="KW-0808">Transferase</keyword>
<dbReference type="PANTHER" id="PTHR22916:SF51">
    <property type="entry name" value="GLYCOSYLTRANSFERASE EPSH-RELATED"/>
    <property type="match status" value="1"/>
</dbReference>
<dbReference type="InterPro" id="IPR055259">
    <property type="entry name" value="YkvP/CgeB_Glyco_trans-like"/>
</dbReference>
<dbReference type="InterPro" id="IPR001173">
    <property type="entry name" value="Glyco_trans_2-like"/>
</dbReference>
<dbReference type="Proteomes" id="UP000243605">
    <property type="component" value="Unassembled WGS sequence"/>
</dbReference>
<evidence type="ECO:0000259" key="4">
    <source>
        <dbReference type="Pfam" id="PF00535"/>
    </source>
</evidence>
<dbReference type="InterPro" id="IPR029044">
    <property type="entry name" value="Nucleotide-diphossugar_trans"/>
</dbReference>
<sequence length="874" mass="102513">MTDRFDTNENEQDETRLIVEDLPMEKRLNLYLKLLKDNYFQALEHISQEREYNQISQYYDRFNEEGKTDFFDELSTELSNLPKSNGSRYFKKLPFDVGIISDEFLYHSYKDVVNLKYIPSDWGTLDSSLDFLIVATAWRGIDDSWAGMASPRSEKRELLFSLIEEAKYLGIPVIFYSKEDPVNYHLFKEIALICDEVYTSANEMVPLYKEYCNHNNVYTMEFGVNPLYHNPIGSRRTENQEGYDRHVIFAGSWTEKYPVRNKDSARIFEGVANVGADLTIIDRNLNLQRTRYQFPSKYISNLTYPVEHQDLMNIHRLFRWAINVNSVKYSETMFANRIYELQAIGNLILSNYSVGVNNKFPNVFIVNDTKDVNNILNNHSEETLDEVRAKGIHQVMLNHTGFHRINQIAENLGLDSMQDKKRVLVVVESKTNAALENFERQMYSLKKLVTTEELNEKELSSYDFITFFSDDLIYEEYHINELLSGFVYTDVDFITKVKSNKHEFTNSYDSKYVTMFDAKVYQPSTENNNYSGYNIPFTEIMTEKKHVVKTDKKLSVIVPIHNNGRYLEDKCFRSLLRSSIFDDLEIIFVNDGSTDDETIKIIERLHRRHPDIVYLEFPEGSGSASRPRNEGMKIASSPYITFLDPDNEATGDGYAEMLQSLIDDASLDMVVGNIIKEDHIRRQRFNYHGTVRKYNNGNALIVDTKSFLEEAGLRAQSIQALIVKREVLQENDIKMVEGAAGQDTLFFQEVMLHCNKALAKNVYVHMYYAFVEGSVTNTLGVKFFDKYHKLEIERIKFLEENNLMKTYLEKRFNFYVKNWYISKIERTRPEEREEAILKFLEIYSMYDKYKRYREPDIDLDRMIEELKKEVNHSN</sequence>
<evidence type="ECO:0000313" key="6">
    <source>
        <dbReference type="EMBL" id="SEV94644.1"/>
    </source>
</evidence>
<dbReference type="Gene3D" id="3.90.550.10">
    <property type="entry name" value="Spore Coat Polysaccharide Biosynthesis Protein SpsA, Chain A"/>
    <property type="match status" value="1"/>
</dbReference>
<feature type="domain" description="Glycosyltransferase 2-like" evidence="4">
    <location>
        <begin position="555"/>
        <end position="688"/>
    </location>
</feature>
<dbReference type="AlphaFoldDB" id="A0A662Z600"/>
<dbReference type="SUPFAM" id="SSF53448">
    <property type="entry name" value="Nucleotide-diphospho-sugar transferases"/>
    <property type="match status" value="1"/>
</dbReference>
<evidence type="ECO:0000256" key="2">
    <source>
        <dbReference type="ARBA" id="ARBA00022676"/>
    </source>
</evidence>
<reference evidence="6 7" key="1">
    <citation type="submission" date="2016-10" db="EMBL/GenBank/DDBJ databases">
        <authorList>
            <person name="Varghese N."/>
            <person name="Submissions S."/>
        </authorList>
    </citation>
    <scope>NUCLEOTIDE SEQUENCE [LARGE SCALE GENOMIC DNA]</scope>
    <source>
        <strain evidence="6 7">IBRC-M10081</strain>
    </source>
</reference>
<keyword evidence="2" id="KW-0328">Glycosyltransferase</keyword>
<protein>
    <submittedName>
        <fullName evidence="6">Glycosyltransferase involved in cell wall bisynthesis</fullName>
    </submittedName>
</protein>
<dbReference type="Pfam" id="PF13524">
    <property type="entry name" value="Glyco_trans_1_2"/>
    <property type="match status" value="1"/>
</dbReference>
<organism evidence="6 7">
    <name type="scientific">Aliicoccus persicus</name>
    <dbReference type="NCBI Taxonomy" id="930138"/>
    <lineage>
        <taxon>Bacteria</taxon>
        <taxon>Bacillati</taxon>
        <taxon>Bacillota</taxon>
        <taxon>Bacilli</taxon>
        <taxon>Bacillales</taxon>
        <taxon>Staphylococcaceae</taxon>
        <taxon>Aliicoccus</taxon>
    </lineage>
</organism>
<evidence type="ECO:0000313" key="7">
    <source>
        <dbReference type="Proteomes" id="UP000243605"/>
    </source>
</evidence>
<gene>
    <name evidence="6" type="ORF">SAMN05192557_0936</name>
</gene>